<dbReference type="Proteomes" id="UP001595867">
    <property type="component" value="Unassembled WGS sequence"/>
</dbReference>
<reference evidence="3" key="1">
    <citation type="journal article" date="2019" name="Int. J. Syst. Evol. Microbiol.">
        <title>The Global Catalogue of Microorganisms (GCM) 10K type strain sequencing project: providing services to taxonomists for standard genome sequencing and annotation.</title>
        <authorList>
            <consortium name="The Broad Institute Genomics Platform"/>
            <consortium name="The Broad Institute Genome Sequencing Center for Infectious Disease"/>
            <person name="Wu L."/>
            <person name="Ma J."/>
        </authorList>
    </citation>
    <scope>NUCLEOTIDE SEQUENCE [LARGE SCALE GENOMIC DNA]</scope>
    <source>
        <strain evidence="3">TBRC 5832</strain>
    </source>
</reference>
<name>A0ABV8J2V4_9ACTN</name>
<feature type="domain" description="SF4 helicase" evidence="1">
    <location>
        <begin position="54"/>
        <end position="293"/>
    </location>
</feature>
<evidence type="ECO:0000259" key="1">
    <source>
        <dbReference type="Pfam" id="PF03796"/>
    </source>
</evidence>
<dbReference type="RefSeq" id="WP_378069183.1">
    <property type="nucleotide sequence ID" value="NZ_JBHSBL010000019.1"/>
</dbReference>
<dbReference type="EMBL" id="JBHSBL010000019">
    <property type="protein sequence ID" value="MFC4068280.1"/>
    <property type="molecule type" value="Genomic_DNA"/>
</dbReference>
<keyword evidence="3" id="KW-1185">Reference proteome</keyword>
<dbReference type="InterPro" id="IPR027417">
    <property type="entry name" value="P-loop_NTPase"/>
</dbReference>
<dbReference type="Gene3D" id="3.40.50.300">
    <property type="entry name" value="P-loop containing nucleotide triphosphate hydrolases"/>
    <property type="match status" value="1"/>
</dbReference>
<evidence type="ECO:0000313" key="2">
    <source>
        <dbReference type="EMBL" id="MFC4068280.1"/>
    </source>
</evidence>
<evidence type="ECO:0000313" key="3">
    <source>
        <dbReference type="Proteomes" id="UP001595867"/>
    </source>
</evidence>
<accession>A0ABV8J2V4</accession>
<comment type="caution">
    <text evidence="2">The sequence shown here is derived from an EMBL/GenBank/DDBJ whole genome shotgun (WGS) entry which is preliminary data.</text>
</comment>
<gene>
    <name evidence="2" type="ORF">ACFO0C_25415</name>
</gene>
<organism evidence="2 3">
    <name type="scientific">Actinoplanes subglobosus</name>
    <dbReference type="NCBI Taxonomy" id="1547892"/>
    <lineage>
        <taxon>Bacteria</taxon>
        <taxon>Bacillati</taxon>
        <taxon>Actinomycetota</taxon>
        <taxon>Actinomycetes</taxon>
        <taxon>Micromonosporales</taxon>
        <taxon>Micromonosporaceae</taxon>
        <taxon>Actinoplanes</taxon>
    </lineage>
</organism>
<proteinExistence type="predicted"/>
<dbReference type="Pfam" id="PF03796">
    <property type="entry name" value="DnaB_C"/>
    <property type="match status" value="1"/>
</dbReference>
<dbReference type="InterPro" id="IPR007694">
    <property type="entry name" value="DNA_helicase_DnaB-like_C"/>
</dbReference>
<protein>
    <submittedName>
        <fullName evidence="2">DnaB-like helicase C-terminal domain-containing protein</fullName>
    </submittedName>
</protein>
<dbReference type="SUPFAM" id="SSF52540">
    <property type="entry name" value="P-loop containing nucleoside triphosphate hydrolases"/>
    <property type="match status" value="1"/>
</dbReference>
<sequence>MSRNPRAVRLAKQMGIPYAEALRQIRDPESTLIQADDSDHLLDLFGQRPGSGPVASGLAGFDELTSGLEQGNVVVFAGVSSSGLSTALFTIASHVAVQQQVSAMWVEGKSPVGLVAERMVSGLAQVNRTRFADPSLSGDEAGRVRAATARLKRSPLWIRDGLRTVAAVEQALRAAPQMPRVLILDEVRHFDHVRAGMSSEEHLTELGVLLKHLAMRLKITICMAHRVEVLPAREPMYAEDLFPFAAVSDKLILLRTERGLDGQARTQMHLEKSRTSRLGKFSVTPRFEFARFES</sequence>